<sequence length="69" mass="8292">MKLHKEGYSTLIIEVIIIFIVNYIAYYNSIMIFWYLILPISIGTFLLSIYFFRVPNRSFERKKGYVYAP</sequence>
<feature type="transmembrane region" description="Helical" evidence="1">
    <location>
        <begin position="32"/>
        <end position="52"/>
    </location>
</feature>
<dbReference type="EMBL" id="UINC01086112">
    <property type="protein sequence ID" value="SVC34270.1"/>
    <property type="molecule type" value="Genomic_DNA"/>
</dbReference>
<proteinExistence type="predicted"/>
<accession>A0A382LC84</accession>
<name>A0A382LC84_9ZZZZ</name>
<evidence type="ECO:0000256" key="1">
    <source>
        <dbReference type="SAM" id="Phobius"/>
    </source>
</evidence>
<feature type="non-terminal residue" evidence="2">
    <location>
        <position position="69"/>
    </location>
</feature>
<organism evidence="2">
    <name type="scientific">marine metagenome</name>
    <dbReference type="NCBI Taxonomy" id="408172"/>
    <lineage>
        <taxon>unclassified sequences</taxon>
        <taxon>metagenomes</taxon>
        <taxon>ecological metagenomes</taxon>
    </lineage>
</organism>
<keyword evidence="1" id="KW-0812">Transmembrane</keyword>
<gene>
    <name evidence="2" type="ORF">METZ01_LOCUS287124</name>
</gene>
<keyword evidence="1" id="KW-1133">Transmembrane helix</keyword>
<reference evidence="2" key="1">
    <citation type="submission" date="2018-05" db="EMBL/GenBank/DDBJ databases">
        <authorList>
            <person name="Lanie J.A."/>
            <person name="Ng W.-L."/>
            <person name="Kazmierczak K.M."/>
            <person name="Andrzejewski T.M."/>
            <person name="Davidsen T.M."/>
            <person name="Wayne K.J."/>
            <person name="Tettelin H."/>
            <person name="Glass J.I."/>
            <person name="Rusch D."/>
            <person name="Podicherti R."/>
            <person name="Tsui H.-C.T."/>
            <person name="Winkler M.E."/>
        </authorList>
    </citation>
    <scope>NUCLEOTIDE SEQUENCE</scope>
</reference>
<protein>
    <submittedName>
        <fullName evidence="2">Uncharacterized protein</fullName>
    </submittedName>
</protein>
<dbReference type="AlphaFoldDB" id="A0A382LC84"/>
<keyword evidence="1" id="KW-0472">Membrane</keyword>
<feature type="transmembrane region" description="Helical" evidence="1">
    <location>
        <begin position="7"/>
        <end position="26"/>
    </location>
</feature>
<evidence type="ECO:0000313" key="2">
    <source>
        <dbReference type="EMBL" id="SVC34270.1"/>
    </source>
</evidence>